<evidence type="ECO:0000256" key="4">
    <source>
        <dbReference type="ARBA" id="ARBA00022839"/>
    </source>
</evidence>
<dbReference type="Proteomes" id="UP000001307">
    <property type="component" value="Unassembled WGS sequence"/>
</dbReference>
<dbReference type="SMART" id="SM00479">
    <property type="entry name" value="EXOIII"/>
    <property type="match status" value="1"/>
</dbReference>
<dbReference type="SUPFAM" id="SSF53098">
    <property type="entry name" value="Ribonuclease H-like"/>
    <property type="match status" value="1"/>
</dbReference>
<dbReference type="GO" id="GO:0005739">
    <property type="term" value="C:mitochondrion"/>
    <property type="evidence" value="ECO:0007669"/>
    <property type="project" value="TreeGrafter"/>
</dbReference>
<dbReference type="InterPro" id="IPR012337">
    <property type="entry name" value="RNaseH-like_sf"/>
</dbReference>
<evidence type="ECO:0000313" key="6">
    <source>
        <dbReference type="EMBL" id="CBY08601.1"/>
    </source>
</evidence>
<dbReference type="InterPro" id="IPR036397">
    <property type="entry name" value="RNaseH_sf"/>
</dbReference>
<proteinExistence type="inferred from homology"/>
<dbReference type="FunCoup" id="E4XAR5">
    <property type="interactions" value="601"/>
</dbReference>
<dbReference type="Pfam" id="PF00929">
    <property type="entry name" value="RNase_T"/>
    <property type="match status" value="1"/>
</dbReference>
<evidence type="ECO:0000256" key="3">
    <source>
        <dbReference type="ARBA" id="ARBA00022801"/>
    </source>
</evidence>
<keyword evidence="3" id="KW-0378">Hydrolase</keyword>
<dbReference type="AlphaFoldDB" id="E4XAR5"/>
<reference evidence="6" key="1">
    <citation type="journal article" date="2010" name="Science">
        <title>Plasticity of animal genome architecture unmasked by rapid evolution of a pelagic tunicate.</title>
        <authorList>
            <person name="Denoeud F."/>
            <person name="Henriet S."/>
            <person name="Mungpakdee S."/>
            <person name="Aury J.M."/>
            <person name="Da Silva C."/>
            <person name="Brinkmann H."/>
            <person name="Mikhaleva J."/>
            <person name="Olsen L.C."/>
            <person name="Jubin C."/>
            <person name="Canestro C."/>
            <person name="Bouquet J.M."/>
            <person name="Danks G."/>
            <person name="Poulain J."/>
            <person name="Campsteijn C."/>
            <person name="Adamski M."/>
            <person name="Cross I."/>
            <person name="Yadetie F."/>
            <person name="Muffato M."/>
            <person name="Louis A."/>
            <person name="Butcher S."/>
            <person name="Tsagkogeorga G."/>
            <person name="Konrad A."/>
            <person name="Singh S."/>
            <person name="Jensen M.F."/>
            <person name="Cong E.H."/>
            <person name="Eikeseth-Otteraa H."/>
            <person name="Noel B."/>
            <person name="Anthouard V."/>
            <person name="Porcel B.M."/>
            <person name="Kachouri-Lafond R."/>
            <person name="Nishino A."/>
            <person name="Ugolini M."/>
            <person name="Chourrout P."/>
            <person name="Nishida H."/>
            <person name="Aasland R."/>
            <person name="Huzurbazar S."/>
            <person name="Westhof E."/>
            <person name="Delsuc F."/>
            <person name="Lehrach H."/>
            <person name="Reinhardt R."/>
            <person name="Weissenbach J."/>
            <person name="Roy S.W."/>
            <person name="Artiguenave F."/>
            <person name="Postlethwait J.H."/>
            <person name="Manak J.R."/>
            <person name="Thompson E.M."/>
            <person name="Jaillon O."/>
            <person name="Du Pasquier L."/>
            <person name="Boudinot P."/>
            <person name="Liberles D.A."/>
            <person name="Volff J.N."/>
            <person name="Philippe H."/>
            <person name="Lenhard B."/>
            <person name="Roest Crollius H."/>
            <person name="Wincker P."/>
            <person name="Chourrout D."/>
        </authorList>
    </citation>
    <scope>NUCLEOTIDE SEQUENCE [LARGE SCALE GENOMIC DNA]</scope>
</reference>
<sequence>MTDRQFPDRIFWLDAEMTGLDVLGHDTLMELACVVTDGELNVVVEGPELVFGVSNRQLKRMVAWCRKTHGESGLTKKCRESHLTLEDGDEILSEFIRKHCPKAPLAGNSVHADRQFMCKELPKSVKELHYRIIDVSSIKELAKRWYPGLKERNKDRKTGVGGAHTAKYDIYESIEELKHYRANIFKDKANVVCKTE</sequence>
<protein>
    <recommendedName>
        <fullName evidence="5">Exonuclease domain-containing protein</fullName>
    </recommendedName>
</protein>
<dbReference type="CDD" id="cd06135">
    <property type="entry name" value="Orn"/>
    <property type="match status" value="1"/>
</dbReference>
<comment type="similarity">
    <text evidence="1">Belongs to the oligoribonuclease family.</text>
</comment>
<dbReference type="GO" id="GO:0003676">
    <property type="term" value="F:nucleic acid binding"/>
    <property type="evidence" value="ECO:0007669"/>
    <property type="project" value="InterPro"/>
</dbReference>
<dbReference type="PANTHER" id="PTHR11046">
    <property type="entry name" value="OLIGORIBONUCLEASE, MITOCHONDRIAL"/>
    <property type="match status" value="1"/>
</dbReference>
<dbReference type="OrthoDB" id="270189at2759"/>
<feature type="domain" description="Exonuclease" evidence="5">
    <location>
        <begin position="9"/>
        <end position="186"/>
    </location>
</feature>
<evidence type="ECO:0000313" key="7">
    <source>
        <dbReference type="Proteomes" id="UP000001307"/>
    </source>
</evidence>
<evidence type="ECO:0000259" key="5">
    <source>
        <dbReference type="SMART" id="SM00479"/>
    </source>
</evidence>
<dbReference type="Gene3D" id="3.30.420.10">
    <property type="entry name" value="Ribonuclease H-like superfamily/Ribonuclease H"/>
    <property type="match status" value="1"/>
</dbReference>
<organism evidence="6">
    <name type="scientific">Oikopleura dioica</name>
    <name type="common">Tunicate</name>
    <dbReference type="NCBI Taxonomy" id="34765"/>
    <lineage>
        <taxon>Eukaryota</taxon>
        <taxon>Metazoa</taxon>
        <taxon>Chordata</taxon>
        <taxon>Tunicata</taxon>
        <taxon>Appendicularia</taxon>
        <taxon>Copelata</taxon>
        <taxon>Oikopleuridae</taxon>
        <taxon>Oikopleura</taxon>
    </lineage>
</organism>
<dbReference type="InterPro" id="IPR022894">
    <property type="entry name" value="Oligoribonuclease"/>
</dbReference>
<keyword evidence="4" id="KW-0269">Exonuclease</keyword>
<dbReference type="EMBL" id="FN653032">
    <property type="protein sequence ID" value="CBY08601.1"/>
    <property type="molecule type" value="Genomic_DNA"/>
</dbReference>
<dbReference type="GO" id="GO:0000175">
    <property type="term" value="F:3'-5'-RNA exonuclease activity"/>
    <property type="evidence" value="ECO:0007669"/>
    <property type="project" value="InterPro"/>
</dbReference>
<dbReference type="InParanoid" id="E4XAR5"/>
<keyword evidence="7" id="KW-1185">Reference proteome</keyword>
<dbReference type="PANTHER" id="PTHR11046:SF0">
    <property type="entry name" value="OLIGORIBONUCLEASE, MITOCHONDRIAL"/>
    <property type="match status" value="1"/>
</dbReference>
<gene>
    <name evidence="6" type="ORF">GSOID_T00005182001</name>
</gene>
<keyword evidence="2" id="KW-0540">Nuclease</keyword>
<dbReference type="NCBIfam" id="NF003765">
    <property type="entry name" value="PRK05359.1"/>
    <property type="match status" value="1"/>
</dbReference>
<name>E4XAR5_OIKDI</name>
<evidence type="ECO:0000256" key="1">
    <source>
        <dbReference type="ARBA" id="ARBA00009921"/>
    </source>
</evidence>
<accession>E4XAR5</accession>
<evidence type="ECO:0000256" key="2">
    <source>
        <dbReference type="ARBA" id="ARBA00022722"/>
    </source>
</evidence>
<dbReference type="InterPro" id="IPR013520">
    <property type="entry name" value="Ribonucl_H"/>
</dbReference>